<name>A0A9P4XEP7_9HYPO</name>
<keyword evidence="3" id="KW-1185">Reference proteome</keyword>
<comment type="caution">
    <text evidence="2">The sequence shown here is derived from an EMBL/GenBank/DDBJ whole genome shotgun (WGS) entry which is preliminary data.</text>
</comment>
<dbReference type="EMBL" id="QLNT01000011">
    <property type="protein sequence ID" value="KAF3070246.1"/>
    <property type="molecule type" value="Genomic_DNA"/>
</dbReference>
<reference evidence="2 3" key="1">
    <citation type="submission" date="2018-06" db="EMBL/GenBank/DDBJ databases">
        <title>Genome analysis of cellulolytic fungus Trichoderma lentiforme CFAM-422.</title>
        <authorList>
            <person name="Steindorff A.S."/>
            <person name="Formighieri E.F."/>
            <person name="Midorikawa G.E.O."/>
            <person name="Tamietti M.S."/>
            <person name="Ramos E.Z."/>
            <person name="Silva A.S."/>
            <person name="Bon E.P.S."/>
            <person name="Mendes T.D."/>
            <person name="Damaso M.C.T."/>
            <person name="Favaro L.C.L."/>
        </authorList>
    </citation>
    <scope>NUCLEOTIDE SEQUENCE [LARGE SCALE GENOMIC DNA]</scope>
    <source>
        <strain evidence="2 3">CFAM-422</strain>
    </source>
</reference>
<evidence type="ECO:0000256" key="1">
    <source>
        <dbReference type="SAM" id="SignalP"/>
    </source>
</evidence>
<evidence type="ECO:0000313" key="3">
    <source>
        <dbReference type="Proteomes" id="UP000801864"/>
    </source>
</evidence>
<gene>
    <name evidence="2" type="ORF">CFAM422_006777</name>
</gene>
<feature type="chain" id="PRO_5040270907" evidence="1">
    <location>
        <begin position="25"/>
        <end position="172"/>
    </location>
</feature>
<evidence type="ECO:0000313" key="2">
    <source>
        <dbReference type="EMBL" id="KAF3070246.1"/>
    </source>
</evidence>
<dbReference type="AlphaFoldDB" id="A0A9P4XEP7"/>
<feature type="signal peptide" evidence="1">
    <location>
        <begin position="1"/>
        <end position="24"/>
    </location>
</feature>
<organism evidence="2 3">
    <name type="scientific">Trichoderma lentiforme</name>
    <dbReference type="NCBI Taxonomy" id="1567552"/>
    <lineage>
        <taxon>Eukaryota</taxon>
        <taxon>Fungi</taxon>
        <taxon>Dikarya</taxon>
        <taxon>Ascomycota</taxon>
        <taxon>Pezizomycotina</taxon>
        <taxon>Sordariomycetes</taxon>
        <taxon>Hypocreomycetidae</taxon>
        <taxon>Hypocreales</taxon>
        <taxon>Hypocreaceae</taxon>
        <taxon>Trichoderma</taxon>
    </lineage>
</organism>
<keyword evidence="1" id="KW-0732">Signal</keyword>
<proteinExistence type="predicted"/>
<sequence length="172" mass="19200">MHFNNFFTSIGVMALLPAFALVMADDCKIQPPSTEKFDIPLDFCYYHDFGIVDVRVEIPGANLRPKDKADHLELPAHVKANASPIHLDETYGVNIYFKNDWTDAHRWEVNIPLIASLYVDLQTRIDRSNCKLGLKLHLTGSGLLGALEESIPLTEIDNDGIKFLAQGMGLCS</sequence>
<dbReference type="Proteomes" id="UP000801864">
    <property type="component" value="Unassembled WGS sequence"/>
</dbReference>
<protein>
    <submittedName>
        <fullName evidence="2">Uncharacterized protein</fullName>
    </submittedName>
</protein>
<accession>A0A9P4XEP7</accession>